<dbReference type="STRING" id="46835.A0A504YT73"/>
<feature type="region of interest" description="Disordered" evidence="5">
    <location>
        <begin position="654"/>
        <end position="696"/>
    </location>
</feature>
<evidence type="ECO:0000256" key="2">
    <source>
        <dbReference type="ARBA" id="ARBA00023054"/>
    </source>
</evidence>
<organism evidence="7 8">
    <name type="scientific">Fasciola gigantica</name>
    <name type="common">Giant liver fluke</name>
    <dbReference type="NCBI Taxonomy" id="46835"/>
    <lineage>
        <taxon>Eukaryota</taxon>
        <taxon>Metazoa</taxon>
        <taxon>Spiralia</taxon>
        <taxon>Lophotrochozoa</taxon>
        <taxon>Platyhelminthes</taxon>
        <taxon>Trematoda</taxon>
        <taxon>Digenea</taxon>
        <taxon>Plagiorchiida</taxon>
        <taxon>Echinostomata</taxon>
        <taxon>Echinostomatoidea</taxon>
        <taxon>Fasciolidae</taxon>
        <taxon>Fasciola</taxon>
    </lineage>
</organism>
<feature type="compositionally biased region" description="Low complexity" evidence="5">
    <location>
        <begin position="254"/>
        <end position="263"/>
    </location>
</feature>
<dbReference type="Pfam" id="PF04849">
    <property type="entry name" value="HAP1_N"/>
    <property type="match status" value="1"/>
</dbReference>
<evidence type="ECO:0000256" key="4">
    <source>
        <dbReference type="SAM" id="Coils"/>
    </source>
</evidence>
<dbReference type="GO" id="GO:0017022">
    <property type="term" value="F:myosin binding"/>
    <property type="evidence" value="ECO:0007669"/>
    <property type="project" value="TreeGrafter"/>
</dbReference>
<dbReference type="InterPro" id="IPR006933">
    <property type="entry name" value="HAP1_N"/>
</dbReference>
<feature type="region of interest" description="Disordered" evidence="5">
    <location>
        <begin position="571"/>
        <end position="596"/>
    </location>
</feature>
<gene>
    <name evidence="7" type="ORF">FGIG_06230</name>
</gene>
<evidence type="ECO:0000313" key="8">
    <source>
        <dbReference type="Proteomes" id="UP000316759"/>
    </source>
</evidence>
<protein>
    <submittedName>
        <fullName evidence="7">Trafficking kinesin-binding protein 1</fullName>
    </submittedName>
</protein>
<keyword evidence="8" id="KW-1185">Reference proteome</keyword>
<feature type="region of interest" description="Disordered" evidence="5">
    <location>
        <begin position="612"/>
        <end position="640"/>
    </location>
</feature>
<evidence type="ECO:0000313" key="7">
    <source>
        <dbReference type="EMBL" id="TPP60960.1"/>
    </source>
</evidence>
<sequence>MDSSPASVLFIHSRTRELIRSHTSRLFISLSLARTQKQNDLELAAKIGKNLLDKNHELERRLSEAEKKLTSTEDTISQLQHDLNIRDNLLQIYSRDHQDDDRTSLSSGLISPVPVAGLISDSGDRFSLSSVSCTYLNQKLRELEEENYVLREELAAENEMLVNRLQESQTSQQRLITELGQMRDKYDECLSLFNEARQLGPKLSVENDLEQLQWSRLFRAMDQARQVHEQIECGCARPSSSGKYSEYGPEDNVSSSGCFSGSEPSEKPSAGAHSHTPCSRARIVDTSSHDVCSSPLTMAGVNDETLKRHSWFGSPTIHDDCVNPRRAGPHGELTLQNSLDDNLLLSDSPHIPSSDPSTVYAQSYARLPQRLKLIKPLDGSEVLQQWQRLATPSFTRALFDAPLPGVRGRAGVATIADRRAMSVGAGPWSATDRSTSVQRRDLRNGESGHDNLSQDDQHRFGVGLPSHIMCDGIRSRSLEHLQANTRKFRVPAVTGYPAVGHHPLLGDHPIGRLDRISQPETTGLSSPFSLTSLVSALLPFSLSPNNQPVADNEIDQLTTCEPLPGALKTKNLSCGSTPETEPIRIRPRSPPRSRGLLEVSRIDAETNSVQRVVSATARPNSPSSTISLPGAQPPPASISAQTFIRPSYARTVRNTNLSEITEESGSPPKLSDNTGASQDENDFSPGETSTRCTNVN</sequence>
<dbReference type="PANTHER" id="PTHR15751:SF12">
    <property type="entry name" value="TRAFFICKING KINESIN-BINDING PROTEIN MILT"/>
    <property type="match status" value="1"/>
</dbReference>
<feature type="compositionally biased region" description="Polar residues" evidence="5">
    <location>
        <begin position="612"/>
        <end position="627"/>
    </location>
</feature>
<dbReference type="GO" id="GO:0048311">
    <property type="term" value="P:mitochondrion distribution"/>
    <property type="evidence" value="ECO:0007669"/>
    <property type="project" value="TreeGrafter"/>
</dbReference>
<keyword evidence="3" id="KW-0496">Mitochondrion</keyword>
<dbReference type="GO" id="GO:0005739">
    <property type="term" value="C:mitochondrion"/>
    <property type="evidence" value="ECO:0007669"/>
    <property type="project" value="UniProtKB-SubCell"/>
</dbReference>
<keyword evidence="2 4" id="KW-0175">Coiled coil</keyword>
<feature type="compositionally biased region" description="Basic and acidic residues" evidence="5">
    <location>
        <begin position="438"/>
        <end position="449"/>
    </location>
</feature>
<feature type="compositionally biased region" description="Polar residues" evidence="5">
    <location>
        <begin position="686"/>
        <end position="696"/>
    </location>
</feature>
<feature type="coiled-coil region" evidence="4">
    <location>
        <begin position="48"/>
        <end position="82"/>
    </location>
</feature>
<accession>A0A504YT73</accession>
<proteinExistence type="predicted"/>
<feature type="region of interest" description="Disordered" evidence="5">
    <location>
        <begin position="425"/>
        <end position="458"/>
    </location>
</feature>
<comment type="caution">
    <text evidence="7">The sequence shown here is derived from an EMBL/GenBank/DDBJ whole genome shotgun (WGS) entry which is preliminary data.</text>
</comment>
<comment type="subcellular location">
    <subcellularLocation>
        <location evidence="1">Mitochondrion</location>
    </subcellularLocation>
</comment>
<dbReference type="InterPro" id="IPR051946">
    <property type="entry name" value="Intracell_Traff-Reg"/>
</dbReference>
<dbReference type="EMBL" id="SUNJ01008764">
    <property type="protein sequence ID" value="TPP60960.1"/>
    <property type="molecule type" value="Genomic_DNA"/>
</dbReference>
<name>A0A504YT73_FASGI</name>
<dbReference type="AlphaFoldDB" id="A0A504YT73"/>
<dbReference type="Proteomes" id="UP000316759">
    <property type="component" value="Unassembled WGS sequence"/>
</dbReference>
<dbReference type="GO" id="GO:0031410">
    <property type="term" value="C:cytoplasmic vesicle"/>
    <property type="evidence" value="ECO:0007669"/>
    <property type="project" value="TreeGrafter"/>
</dbReference>
<reference evidence="7 8" key="1">
    <citation type="submission" date="2019-04" db="EMBL/GenBank/DDBJ databases">
        <title>Annotation for the trematode Fasciola gigantica.</title>
        <authorList>
            <person name="Choi Y.-J."/>
        </authorList>
    </citation>
    <scope>NUCLEOTIDE SEQUENCE [LARGE SCALE GENOMIC DNA]</scope>
    <source>
        <strain evidence="7">Uganda_cow_1</strain>
    </source>
</reference>
<evidence type="ECO:0000256" key="1">
    <source>
        <dbReference type="ARBA" id="ARBA00004173"/>
    </source>
</evidence>
<dbReference type="GO" id="GO:0006605">
    <property type="term" value="P:protein targeting"/>
    <property type="evidence" value="ECO:0007669"/>
    <property type="project" value="TreeGrafter"/>
</dbReference>
<feature type="domain" description="HAP1 N-terminal" evidence="6">
    <location>
        <begin position="1"/>
        <end position="202"/>
    </location>
</feature>
<evidence type="ECO:0000256" key="3">
    <source>
        <dbReference type="ARBA" id="ARBA00023128"/>
    </source>
</evidence>
<evidence type="ECO:0000259" key="6">
    <source>
        <dbReference type="SMART" id="SM01424"/>
    </source>
</evidence>
<feature type="region of interest" description="Disordered" evidence="5">
    <location>
        <begin position="237"/>
        <end position="278"/>
    </location>
</feature>
<dbReference type="GO" id="GO:0047496">
    <property type="term" value="P:vesicle transport along microtubule"/>
    <property type="evidence" value="ECO:0007669"/>
    <property type="project" value="TreeGrafter"/>
</dbReference>
<feature type="coiled-coil region" evidence="4">
    <location>
        <begin position="133"/>
        <end position="171"/>
    </location>
</feature>
<dbReference type="OrthoDB" id="10067624at2759"/>
<dbReference type="SMART" id="SM01424">
    <property type="entry name" value="HAP1_N"/>
    <property type="match status" value="1"/>
</dbReference>
<evidence type="ECO:0000256" key="5">
    <source>
        <dbReference type="SAM" id="MobiDB-lite"/>
    </source>
</evidence>
<dbReference type="PANTHER" id="PTHR15751">
    <property type="entry name" value="TRAFFICKING KINESIN-BINDING PROTEIN"/>
    <property type="match status" value="1"/>
</dbReference>